<dbReference type="AlphaFoldDB" id="A0A6A1UMJ3"/>
<name>A0A6A1UMJ3_9ROSI</name>
<feature type="compositionally biased region" description="Basic and acidic residues" evidence="1">
    <location>
        <begin position="41"/>
        <end position="53"/>
    </location>
</feature>
<accession>A0A6A1UMJ3</accession>
<feature type="region of interest" description="Disordered" evidence="1">
    <location>
        <begin position="1"/>
        <end position="93"/>
    </location>
</feature>
<evidence type="ECO:0000313" key="2">
    <source>
        <dbReference type="EMBL" id="KAB1200997.1"/>
    </source>
</evidence>
<keyword evidence="3" id="KW-1185">Reference proteome</keyword>
<sequence length="114" mass="11745">MGSTDPQTQLGSKTQGTTPPRARTANAVTGGGAGQTPAAKEPIEGETRPEGEQKPPSVSDPPASRVVRGDLGVGGVLPDRDDIEDLEPLKMTKGYVLTRECPAVAKKSSPGKNP</sequence>
<evidence type="ECO:0000313" key="3">
    <source>
        <dbReference type="Proteomes" id="UP000516437"/>
    </source>
</evidence>
<dbReference type="Proteomes" id="UP000516437">
    <property type="component" value="Unassembled WGS sequence"/>
</dbReference>
<evidence type="ECO:0000256" key="1">
    <source>
        <dbReference type="SAM" id="MobiDB-lite"/>
    </source>
</evidence>
<gene>
    <name evidence="2" type="ORF">CJ030_MR0G005321</name>
</gene>
<reference evidence="2 3" key="1">
    <citation type="journal article" date="2019" name="Plant Biotechnol. J.">
        <title>The red bayberry genome and genetic basis of sex determination.</title>
        <authorList>
            <person name="Jia H.M."/>
            <person name="Jia H.J."/>
            <person name="Cai Q.L."/>
            <person name="Wang Y."/>
            <person name="Zhao H.B."/>
            <person name="Yang W.F."/>
            <person name="Wang G.Y."/>
            <person name="Li Y.H."/>
            <person name="Zhan D.L."/>
            <person name="Shen Y.T."/>
            <person name="Niu Q.F."/>
            <person name="Chang L."/>
            <person name="Qiu J."/>
            <person name="Zhao L."/>
            <person name="Xie H.B."/>
            <person name="Fu W.Y."/>
            <person name="Jin J."/>
            <person name="Li X.W."/>
            <person name="Jiao Y."/>
            <person name="Zhou C.C."/>
            <person name="Tu T."/>
            <person name="Chai C.Y."/>
            <person name="Gao J.L."/>
            <person name="Fan L.J."/>
            <person name="van de Weg E."/>
            <person name="Wang J.Y."/>
            <person name="Gao Z.S."/>
        </authorList>
    </citation>
    <scope>NUCLEOTIDE SEQUENCE [LARGE SCALE GENOMIC DNA]</scope>
    <source>
        <tissue evidence="2">Leaves</tissue>
    </source>
</reference>
<proteinExistence type="predicted"/>
<dbReference type="EMBL" id="RXIC02000103">
    <property type="protein sequence ID" value="KAB1200997.1"/>
    <property type="molecule type" value="Genomic_DNA"/>
</dbReference>
<organism evidence="2 3">
    <name type="scientific">Morella rubra</name>
    <name type="common">Chinese bayberry</name>
    <dbReference type="NCBI Taxonomy" id="262757"/>
    <lineage>
        <taxon>Eukaryota</taxon>
        <taxon>Viridiplantae</taxon>
        <taxon>Streptophyta</taxon>
        <taxon>Embryophyta</taxon>
        <taxon>Tracheophyta</taxon>
        <taxon>Spermatophyta</taxon>
        <taxon>Magnoliopsida</taxon>
        <taxon>eudicotyledons</taxon>
        <taxon>Gunneridae</taxon>
        <taxon>Pentapetalae</taxon>
        <taxon>rosids</taxon>
        <taxon>fabids</taxon>
        <taxon>Fagales</taxon>
        <taxon>Myricaceae</taxon>
        <taxon>Morella</taxon>
    </lineage>
</organism>
<feature type="compositionally biased region" description="Polar residues" evidence="1">
    <location>
        <begin position="1"/>
        <end position="18"/>
    </location>
</feature>
<comment type="caution">
    <text evidence="2">The sequence shown here is derived from an EMBL/GenBank/DDBJ whole genome shotgun (WGS) entry which is preliminary data.</text>
</comment>
<protein>
    <submittedName>
        <fullName evidence="2">Uncharacterized protein</fullName>
    </submittedName>
</protein>